<protein>
    <submittedName>
        <fullName evidence="1">Uncharacterized protein</fullName>
    </submittedName>
</protein>
<organism evidence="1">
    <name type="scientific">Streptomyces sp. NBC_01393</name>
    <dbReference type="NCBI Taxonomy" id="2903851"/>
    <lineage>
        <taxon>Bacteria</taxon>
        <taxon>Bacillati</taxon>
        <taxon>Actinomycetota</taxon>
        <taxon>Actinomycetes</taxon>
        <taxon>Kitasatosporales</taxon>
        <taxon>Streptomycetaceae</taxon>
        <taxon>Streptomyces</taxon>
    </lineage>
</organism>
<evidence type="ECO:0000313" key="1">
    <source>
        <dbReference type="EMBL" id="WTZ13214.1"/>
    </source>
</evidence>
<sequence length="67" mass="7689">MTQAKAMAYEDPEYVEAQEAKTNAYAFRKMLQALHNSAELRNTLLSRELTRRVGRGDREARAGRMNT</sequence>
<gene>
    <name evidence="1" type="ORF">OG699_37780</name>
</gene>
<accession>A0AAU3I9Y0</accession>
<proteinExistence type="predicted"/>
<dbReference type="EMBL" id="CP109546">
    <property type="protein sequence ID" value="WTZ13214.1"/>
    <property type="molecule type" value="Genomic_DNA"/>
</dbReference>
<dbReference type="AlphaFoldDB" id="A0AAU3I9Y0"/>
<name>A0AAU3I9Y0_9ACTN</name>
<reference evidence="1" key="1">
    <citation type="submission" date="2022-10" db="EMBL/GenBank/DDBJ databases">
        <title>The complete genomes of actinobacterial strains from the NBC collection.</title>
        <authorList>
            <person name="Joergensen T.S."/>
            <person name="Alvarez Arevalo M."/>
            <person name="Sterndorff E.B."/>
            <person name="Faurdal D."/>
            <person name="Vuksanovic O."/>
            <person name="Mourched A.-S."/>
            <person name="Charusanti P."/>
            <person name="Shaw S."/>
            <person name="Blin K."/>
            <person name="Weber T."/>
        </authorList>
    </citation>
    <scope>NUCLEOTIDE SEQUENCE</scope>
    <source>
        <strain evidence="1">NBC_01393</strain>
    </source>
</reference>